<evidence type="ECO:0000256" key="2">
    <source>
        <dbReference type="SAM" id="Phobius"/>
    </source>
</evidence>
<evidence type="ECO:0000313" key="4">
    <source>
        <dbReference type="Proteomes" id="UP000481109"/>
    </source>
</evidence>
<feature type="region of interest" description="Disordered" evidence="1">
    <location>
        <begin position="1"/>
        <end position="21"/>
    </location>
</feature>
<evidence type="ECO:0000256" key="1">
    <source>
        <dbReference type="SAM" id="MobiDB-lite"/>
    </source>
</evidence>
<organism evidence="3 4">
    <name type="scientific">Streptomyces mesophilus</name>
    <dbReference type="NCBI Taxonomy" id="1775132"/>
    <lineage>
        <taxon>Bacteria</taxon>
        <taxon>Bacillati</taxon>
        <taxon>Actinomycetota</taxon>
        <taxon>Actinomycetes</taxon>
        <taxon>Kitasatosporales</taxon>
        <taxon>Streptomycetaceae</taxon>
        <taxon>Streptomyces</taxon>
    </lineage>
</organism>
<name>A0A6G4XD58_9ACTN</name>
<keyword evidence="2" id="KW-0472">Membrane</keyword>
<feature type="transmembrane region" description="Helical" evidence="2">
    <location>
        <begin position="55"/>
        <end position="75"/>
    </location>
</feature>
<reference evidence="3 4" key="1">
    <citation type="submission" date="2020-02" db="EMBL/GenBank/DDBJ databases">
        <title>Whole-genome analyses of novel actinobacteria.</title>
        <authorList>
            <person name="Sahin N."/>
            <person name="Tokatli A."/>
        </authorList>
    </citation>
    <scope>NUCLEOTIDE SEQUENCE [LARGE SCALE GENOMIC DNA]</scope>
    <source>
        <strain evidence="3 4">YC504</strain>
    </source>
</reference>
<gene>
    <name evidence="3" type="ORF">G6045_02980</name>
</gene>
<proteinExistence type="predicted"/>
<evidence type="ECO:0008006" key="5">
    <source>
        <dbReference type="Google" id="ProtNLM"/>
    </source>
</evidence>
<feature type="transmembrane region" description="Helical" evidence="2">
    <location>
        <begin position="30"/>
        <end position="49"/>
    </location>
</feature>
<keyword evidence="2" id="KW-1133">Transmembrane helix</keyword>
<accession>A0A6G4XD58</accession>
<evidence type="ECO:0000313" key="3">
    <source>
        <dbReference type="EMBL" id="NGO74654.1"/>
    </source>
</evidence>
<sequence length="224" mass="24181">MTLNSGASTALPDLATSPGKGRRARQVTDWFAWLLPPVYLVATALLVQAELVSDALVFGNMATPLISLLVLFYASTGWHVTPYEKDLLSARTLTGRRTLDLARLTKVGRSEVAGQGSTDDRLILTDAHGVRVIVNKLRGGTGDVDRLVRRALLERPIDAGVVVSARAAERLGLEDEVRRANNKMVPGRCLRGWVVGWMPVLLTLVYLPVGFGLLILGYLAAGSP</sequence>
<keyword evidence="4" id="KW-1185">Reference proteome</keyword>
<comment type="caution">
    <text evidence="3">The sequence shown here is derived from an EMBL/GenBank/DDBJ whole genome shotgun (WGS) entry which is preliminary data.</text>
</comment>
<feature type="transmembrane region" description="Helical" evidence="2">
    <location>
        <begin position="193"/>
        <end position="221"/>
    </location>
</feature>
<keyword evidence="2" id="KW-0812">Transmembrane</keyword>
<protein>
    <recommendedName>
        <fullName evidence="5">PH domain-containing protein</fullName>
    </recommendedName>
</protein>
<dbReference type="EMBL" id="JAAKZW010000004">
    <property type="protein sequence ID" value="NGO74654.1"/>
    <property type="molecule type" value="Genomic_DNA"/>
</dbReference>
<dbReference type="RefSeq" id="WP_165330162.1">
    <property type="nucleotide sequence ID" value="NZ_JAAKZW010000004.1"/>
</dbReference>
<dbReference type="Proteomes" id="UP000481109">
    <property type="component" value="Unassembled WGS sequence"/>
</dbReference>
<dbReference type="AlphaFoldDB" id="A0A6G4XD58"/>